<evidence type="ECO:0000256" key="8">
    <source>
        <dbReference type="ARBA" id="ARBA00022989"/>
    </source>
</evidence>
<keyword evidence="5" id="KW-0813">Transport</keyword>
<comment type="subcellular location">
    <subcellularLocation>
        <location evidence="2">Cell membrane</location>
        <topology evidence="2">Multi-pass membrane protein</topology>
    </subcellularLocation>
</comment>
<evidence type="ECO:0000256" key="9">
    <source>
        <dbReference type="ARBA" id="ARBA00023136"/>
    </source>
</evidence>
<dbReference type="InterPro" id="IPR006419">
    <property type="entry name" value="NMN_transpt_PnuC"/>
</dbReference>
<feature type="transmembrane region" description="Helical" evidence="10">
    <location>
        <begin position="169"/>
        <end position="186"/>
    </location>
</feature>
<keyword evidence="7 10" id="KW-0812">Transmembrane</keyword>
<protein>
    <recommendedName>
        <fullName evidence="4">Nicotinamide riboside transporter PnuC</fullName>
    </recommendedName>
</protein>
<reference evidence="11 12" key="1">
    <citation type="journal article" date="2011" name="J. Bacteriol.">
        <title>Complete Genome Sequence of the Type Strain Pseudomonas stutzeri CGMCC 1.1803.</title>
        <authorList>
            <person name="Chen M."/>
            <person name="Yan Y."/>
            <person name="Zhang W."/>
            <person name="Lu W."/>
            <person name="Wang J."/>
            <person name="Ping S."/>
            <person name="Lin M."/>
        </authorList>
    </citation>
    <scope>NUCLEOTIDE SEQUENCE [LARGE SCALE GENOMIC DNA]</scope>
    <source>
        <strain evidence="12">ATCC 17588 / DSM 5190 / CCUG 11256 / JCM 5965 / LMG 11199 / NCIMB 11358 / Stanier 221</strain>
    </source>
</reference>
<reference evidence="12" key="3">
    <citation type="submission" date="2011-06" db="EMBL/GenBank/DDBJ databases">
        <title>Complete genome sequence of Pseudomonas stutzeri strain CGMCC 1.1803.</title>
        <authorList>
            <person name="Yan Y."/>
            <person name="Chen M."/>
            <person name="Lu W."/>
            <person name="Zhang W."/>
            <person name="Ping S."/>
            <person name="Lin M."/>
        </authorList>
    </citation>
    <scope>NUCLEOTIDE SEQUENCE [LARGE SCALE GENOMIC DNA]</scope>
    <source>
        <strain evidence="12">ATCC 17588 / DSM 5190 / CCUG 11256 / JCM 5965 / LMG 11199 / NCIMB 11358 / Stanier 221</strain>
    </source>
</reference>
<evidence type="ECO:0000256" key="7">
    <source>
        <dbReference type="ARBA" id="ARBA00022692"/>
    </source>
</evidence>
<keyword evidence="6" id="KW-1003">Cell membrane</keyword>
<dbReference type="NCBIfam" id="TIGR01528">
    <property type="entry name" value="NMN_trans_PnuC"/>
    <property type="match status" value="1"/>
</dbReference>
<dbReference type="PANTHER" id="PTHR36122">
    <property type="entry name" value="NICOTINAMIDE RIBOSIDE TRANSPORTER PNUC"/>
    <property type="match status" value="1"/>
</dbReference>
<feature type="transmembrane region" description="Helical" evidence="10">
    <location>
        <begin position="56"/>
        <end position="73"/>
    </location>
</feature>
<dbReference type="KEGG" id="psz:PSTAB_2109"/>
<dbReference type="GO" id="GO:0034257">
    <property type="term" value="F:nicotinamide riboside transmembrane transporter activity"/>
    <property type="evidence" value="ECO:0007669"/>
    <property type="project" value="InterPro"/>
</dbReference>
<reference key="2">
    <citation type="submission" date="2011-06" db="EMBL/GenBank/DDBJ databases">
        <title>Complete Genome Sequence of Pseudomonas stutzeri Strain CGMCC 1.1803.</title>
        <authorList>
            <person name="Yan Y."/>
            <person name="Chen M."/>
            <person name="Lu W."/>
            <person name="Zhang W."/>
            <person name="Ping S."/>
            <person name="Lin M."/>
        </authorList>
    </citation>
    <scope>NUCLEOTIDE SEQUENCE</scope>
    <source>
        <strain>ATCC 17588</strain>
    </source>
</reference>
<evidence type="ECO:0000313" key="12">
    <source>
        <dbReference type="Proteomes" id="UP000008932"/>
    </source>
</evidence>
<dbReference type="Proteomes" id="UP000008932">
    <property type="component" value="Chromosome"/>
</dbReference>
<dbReference type="EMBL" id="CP002881">
    <property type="protein sequence ID" value="AEJ05390.1"/>
    <property type="molecule type" value="Genomic_DNA"/>
</dbReference>
<evidence type="ECO:0000256" key="1">
    <source>
        <dbReference type="ARBA" id="ARBA00002672"/>
    </source>
</evidence>
<feature type="transmembrane region" description="Helical" evidence="10">
    <location>
        <begin position="29"/>
        <end position="49"/>
    </location>
</feature>
<comment type="function">
    <text evidence="1">Required for nicotinamide riboside transport across the inner membrane.</text>
</comment>
<feature type="transmembrane region" description="Helical" evidence="10">
    <location>
        <begin position="192"/>
        <end position="209"/>
    </location>
</feature>
<dbReference type="GO" id="GO:0005886">
    <property type="term" value="C:plasma membrane"/>
    <property type="evidence" value="ECO:0007669"/>
    <property type="project" value="UniProtKB-SubCell"/>
</dbReference>
<dbReference type="HOGENOM" id="CLU_076589_2_0_6"/>
<evidence type="ECO:0000256" key="3">
    <source>
        <dbReference type="ARBA" id="ARBA00006669"/>
    </source>
</evidence>
<proteinExistence type="inferred from homology"/>
<keyword evidence="9 10" id="KW-0472">Membrane</keyword>
<gene>
    <name evidence="11" type="ordered locus">PSTAB_2109</name>
</gene>
<evidence type="ECO:0000256" key="4">
    <source>
        <dbReference type="ARBA" id="ARBA00017522"/>
    </source>
</evidence>
<evidence type="ECO:0000256" key="10">
    <source>
        <dbReference type="SAM" id="Phobius"/>
    </source>
</evidence>
<keyword evidence="8 10" id="KW-1133">Transmembrane helix</keyword>
<comment type="similarity">
    <text evidence="3">Belongs to the nicotinamide ribonucleoside (NR) uptake permease (TC 4.B.1) family.</text>
</comment>
<accession>F8GZC9</accession>
<feature type="transmembrane region" description="Helical" evidence="10">
    <location>
        <begin position="79"/>
        <end position="96"/>
    </location>
</feature>
<feature type="transmembrane region" description="Helical" evidence="10">
    <location>
        <begin position="117"/>
        <end position="136"/>
    </location>
</feature>
<evidence type="ECO:0000256" key="6">
    <source>
        <dbReference type="ARBA" id="ARBA00022475"/>
    </source>
</evidence>
<feature type="transmembrane region" description="Helical" evidence="10">
    <location>
        <begin position="142"/>
        <end position="162"/>
    </location>
</feature>
<evidence type="ECO:0000313" key="11">
    <source>
        <dbReference type="EMBL" id="AEJ05390.1"/>
    </source>
</evidence>
<evidence type="ECO:0000256" key="5">
    <source>
        <dbReference type="ARBA" id="ARBA00022448"/>
    </source>
</evidence>
<evidence type="ECO:0000256" key="2">
    <source>
        <dbReference type="ARBA" id="ARBA00004651"/>
    </source>
</evidence>
<dbReference type="PANTHER" id="PTHR36122:SF2">
    <property type="entry name" value="NICOTINAMIDE RIBOSIDE TRANSPORTER PNUC"/>
    <property type="match status" value="1"/>
</dbReference>
<sequence length="217" mass="24053">MSGSFNLAGRDPDEARLRYDRAPRSSPPVTAMSLLELIASLLGVVAVWLTVRQNSWCWPIGLGMVSLYAWFFFDAKLYSQVLLHGVFAAMQLYGWWAWTRGTDGNGRRVSLASGPEVLVGIGMAVLGSLLLGSAMARFTEAAFPWIDASLTAFSLLAQLWMALKRLQCWPLWIVVDALFVGFFSFQGYWLTAGLYALFTALAVMGLREWRATLVAAR</sequence>
<organism evidence="11 12">
    <name type="scientific">Stutzerimonas stutzeri (strain ATCC 17588 / DSM 5190 / CCUG 11256 / JCM 5965 / LMG 11199 / NBRC 14165 / NCIMB 11358 / Stanier 221)</name>
    <name type="common">Pseudomonas stutzeri</name>
    <dbReference type="NCBI Taxonomy" id="96563"/>
    <lineage>
        <taxon>Bacteria</taxon>
        <taxon>Pseudomonadati</taxon>
        <taxon>Pseudomonadota</taxon>
        <taxon>Gammaproteobacteria</taxon>
        <taxon>Pseudomonadales</taxon>
        <taxon>Pseudomonadaceae</taxon>
        <taxon>Stutzerimonas</taxon>
    </lineage>
</organism>
<dbReference type="Pfam" id="PF04973">
    <property type="entry name" value="NMN_transporter"/>
    <property type="match status" value="1"/>
</dbReference>
<dbReference type="AlphaFoldDB" id="F8GZC9"/>
<name>F8GZC9_STUS2</name>